<name>A0A238ZA29_9PSEU</name>
<dbReference type="RefSeq" id="WP_176440026.1">
    <property type="nucleotide sequence ID" value="NZ_FZNW01000020.1"/>
</dbReference>
<feature type="region of interest" description="Disordered" evidence="3">
    <location>
        <begin position="369"/>
        <end position="403"/>
    </location>
</feature>
<dbReference type="Proteomes" id="UP000198348">
    <property type="component" value="Unassembled WGS sequence"/>
</dbReference>
<evidence type="ECO:0000256" key="3">
    <source>
        <dbReference type="SAM" id="MobiDB-lite"/>
    </source>
</evidence>
<dbReference type="Gene3D" id="1.10.150.130">
    <property type="match status" value="1"/>
</dbReference>
<evidence type="ECO:0000256" key="2">
    <source>
        <dbReference type="ARBA" id="ARBA00023172"/>
    </source>
</evidence>
<protein>
    <submittedName>
        <fullName evidence="5">Site-specific recombinase XerC</fullName>
    </submittedName>
</protein>
<dbReference type="GO" id="GO:0006310">
    <property type="term" value="P:DNA recombination"/>
    <property type="evidence" value="ECO:0007669"/>
    <property type="project" value="UniProtKB-KW"/>
</dbReference>
<dbReference type="InterPro" id="IPR050090">
    <property type="entry name" value="Tyrosine_recombinase_XerCD"/>
</dbReference>
<evidence type="ECO:0000313" key="5">
    <source>
        <dbReference type="EMBL" id="SNR79838.1"/>
    </source>
</evidence>
<dbReference type="Gene3D" id="1.10.443.10">
    <property type="entry name" value="Intergrase catalytic core"/>
    <property type="match status" value="1"/>
</dbReference>
<keyword evidence="1" id="KW-0238">DNA-binding</keyword>
<dbReference type="AlphaFoldDB" id="A0A238ZA29"/>
<evidence type="ECO:0000313" key="6">
    <source>
        <dbReference type="Proteomes" id="UP000198348"/>
    </source>
</evidence>
<evidence type="ECO:0000259" key="4">
    <source>
        <dbReference type="PROSITE" id="PS51898"/>
    </source>
</evidence>
<feature type="domain" description="Tyr recombinase" evidence="4">
    <location>
        <begin position="180"/>
        <end position="384"/>
    </location>
</feature>
<keyword evidence="2" id="KW-0233">DNA recombination</keyword>
<dbReference type="PANTHER" id="PTHR30349">
    <property type="entry name" value="PHAGE INTEGRASE-RELATED"/>
    <property type="match status" value="1"/>
</dbReference>
<dbReference type="InterPro" id="IPR010998">
    <property type="entry name" value="Integrase_recombinase_N"/>
</dbReference>
<dbReference type="PANTHER" id="PTHR30349:SF84">
    <property type="entry name" value="PHAGE-RELATED INTEGRASE"/>
    <property type="match status" value="1"/>
</dbReference>
<keyword evidence="6" id="KW-1185">Reference proteome</keyword>
<gene>
    <name evidence="5" type="ORF">SAMN06265360_1209</name>
</gene>
<evidence type="ECO:0000256" key="1">
    <source>
        <dbReference type="ARBA" id="ARBA00023125"/>
    </source>
</evidence>
<dbReference type="InterPro" id="IPR011010">
    <property type="entry name" value="DNA_brk_join_enz"/>
</dbReference>
<dbReference type="Pfam" id="PF00589">
    <property type="entry name" value="Phage_integrase"/>
    <property type="match status" value="1"/>
</dbReference>
<organism evidence="5 6">
    <name type="scientific">Haloechinothrix alba</name>
    <dbReference type="NCBI Taxonomy" id="664784"/>
    <lineage>
        <taxon>Bacteria</taxon>
        <taxon>Bacillati</taxon>
        <taxon>Actinomycetota</taxon>
        <taxon>Actinomycetes</taxon>
        <taxon>Pseudonocardiales</taxon>
        <taxon>Pseudonocardiaceae</taxon>
        <taxon>Haloechinothrix</taxon>
    </lineage>
</organism>
<dbReference type="InterPro" id="IPR013762">
    <property type="entry name" value="Integrase-like_cat_sf"/>
</dbReference>
<feature type="compositionally biased region" description="Basic and acidic residues" evidence="3">
    <location>
        <begin position="386"/>
        <end position="403"/>
    </location>
</feature>
<dbReference type="PROSITE" id="PS51898">
    <property type="entry name" value="TYR_RECOMBINASE"/>
    <property type="match status" value="1"/>
</dbReference>
<dbReference type="GO" id="GO:0015074">
    <property type="term" value="P:DNA integration"/>
    <property type="evidence" value="ECO:0007669"/>
    <property type="project" value="InterPro"/>
</dbReference>
<reference evidence="6" key="1">
    <citation type="submission" date="2017-06" db="EMBL/GenBank/DDBJ databases">
        <authorList>
            <person name="Varghese N."/>
            <person name="Submissions S."/>
        </authorList>
    </citation>
    <scope>NUCLEOTIDE SEQUENCE [LARGE SCALE GENOMIC DNA]</scope>
    <source>
        <strain evidence="6">DSM 45207</strain>
    </source>
</reference>
<dbReference type="SUPFAM" id="SSF56349">
    <property type="entry name" value="DNA breaking-rejoining enzymes"/>
    <property type="match status" value="1"/>
</dbReference>
<dbReference type="InterPro" id="IPR002104">
    <property type="entry name" value="Integrase_catalytic"/>
</dbReference>
<accession>A0A238ZA29</accession>
<dbReference type="GO" id="GO:0003677">
    <property type="term" value="F:DNA binding"/>
    <property type="evidence" value="ECO:0007669"/>
    <property type="project" value="UniProtKB-KW"/>
</dbReference>
<proteinExistence type="predicted"/>
<dbReference type="EMBL" id="FZNW01000020">
    <property type="protein sequence ID" value="SNR79838.1"/>
    <property type="molecule type" value="Genomic_DNA"/>
</dbReference>
<sequence>MPRPPLPVGTYGKLSSKRDGKRWMAWCKFRDVDGRVRKVRAWDETKAKAENKLREKLKDRQIGSGHVKPDSKVVDVASKWLNEFEEQVELGTRSGTSLDTYTHRWNTIVKPRVEGLRVHELDAGRVDQIVRDVNRELSASSAKTCRTILSAICGLAVRHGALKVNPVRDVRPVESSKRKPLARAFTIDEVMEIFDKADHDPIAIRQDLPDIMRYFGGTGQRTGETIAVRWENIDFAEQVAWVEGNMVRTKADGKKINPGKSEAAHRGVPLASWLVDMLRDRRERVAADCGVSPEELTGWVFPNGLGGLREASNLRRDWRAFRKRHGIGDWFTPRTFRRTVATLVTDALPVREASDMLGHSRVSITTDSYVGRKAPSRNPADVLDVLGRKGDSKREPRSSDGDE</sequence>